<proteinExistence type="predicted"/>
<organism evidence="1 2">
    <name type="scientific">Peronosclerospora sorghi</name>
    <dbReference type="NCBI Taxonomy" id="230839"/>
    <lineage>
        <taxon>Eukaryota</taxon>
        <taxon>Sar</taxon>
        <taxon>Stramenopiles</taxon>
        <taxon>Oomycota</taxon>
        <taxon>Peronosporomycetes</taxon>
        <taxon>Peronosporales</taxon>
        <taxon>Peronosporaceae</taxon>
        <taxon>Peronosclerospora</taxon>
    </lineage>
</organism>
<gene>
    <name evidence="1" type="ORF">PsorP6_005102</name>
</gene>
<reference evidence="1 2" key="1">
    <citation type="journal article" date="2022" name="bioRxiv">
        <title>The genome of the oomycete Peronosclerospora sorghi, a cosmopolitan pathogen of maize and sorghum, is inflated with dispersed pseudogenes.</title>
        <authorList>
            <person name="Fletcher K."/>
            <person name="Martin F."/>
            <person name="Isakeit T."/>
            <person name="Cavanaugh K."/>
            <person name="Magill C."/>
            <person name="Michelmore R."/>
        </authorList>
    </citation>
    <scope>NUCLEOTIDE SEQUENCE [LARGE SCALE GENOMIC DNA]</scope>
    <source>
        <strain evidence="1">P6</strain>
    </source>
</reference>
<keyword evidence="2" id="KW-1185">Reference proteome</keyword>
<evidence type="ECO:0000313" key="2">
    <source>
        <dbReference type="Proteomes" id="UP001163321"/>
    </source>
</evidence>
<name>A0ACC0W367_9STRA</name>
<dbReference type="EMBL" id="CM047583">
    <property type="protein sequence ID" value="KAI9912776.1"/>
    <property type="molecule type" value="Genomic_DNA"/>
</dbReference>
<dbReference type="Proteomes" id="UP001163321">
    <property type="component" value="Chromosome 4"/>
</dbReference>
<sequence>MPLRRDWRHGTHVTEDTAPRTLSDLDFLYTLLESIRDILLYQQKLAPSTLENAFTVMSTAMSRLEVALMDFQKRSVERRSAKRACSSIRYTLVETFLAWLHHPDTATILSLQVTFLHNVAGTLADPRIYGDVMALLRYSTVPEARTEYDAGRHRAFVTLCEAITQLKRYSKSTANRIVSGLTLIAAAS</sequence>
<comment type="caution">
    <text evidence="1">The sequence shown here is derived from an EMBL/GenBank/DDBJ whole genome shotgun (WGS) entry which is preliminary data.</text>
</comment>
<evidence type="ECO:0000313" key="1">
    <source>
        <dbReference type="EMBL" id="KAI9912776.1"/>
    </source>
</evidence>
<protein>
    <submittedName>
        <fullName evidence="1">Uncharacterized protein</fullName>
    </submittedName>
</protein>
<accession>A0ACC0W367</accession>